<dbReference type="GO" id="GO:0004185">
    <property type="term" value="F:serine-type carboxypeptidase activity"/>
    <property type="evidence" value="ECO:0007669"/>
    <property type="project" value="UniProtKB-UniRule"/>
</dbReference>
<proteinExistence type="inferred from homology"/>
<dbReference type="Pfam" id="PF00450">
    <property type="entry name" value="Peptidase_S10"/>
    <property type="match status" value="1"/>
</dbReference>
<feature type="region of interest" description="Disordered" evidence="7">
    <location>
        <begin position="653"/>
        <end position="678"/>
    </location>
</feature>
<keyword evidence="4 6" id="KW-0378">Hydrolase</keyword>
<keyword evidence="2 6" id="KW-0121">Carboxypeptidase</keyword>
<dbReference type="PROSITE" id="PS00131">
    <property type="entry name" value="CARBOXYPEPT_SER_SER"/>
    <property type="match status" value="1"/>
</dbReference>
<feature type="compositionally biased region" description="Gly residues" evidence="7">
    <location>
        <begin position="660"/>
        <end position="676"/>
    </location>
</feature>
<evidence type="ECO:0000313" key="8">
    <source>
        <dbReference type="EMBL" id="KAK0629150.1"/>
    </source>
</evidence>
<dbReference type="GO" id="GO:0006508">
    <property type="term" value="P:proteolysis"/>
    <property type="evidence" value="ECO:0007669"/>
    <property type="project" value="UniProtKB-KW"/>
</dbReference>
<dbReference type="InterPro" id="IPR018202">
    <property type="entry name" value="Ser_caboxypep_ser_AS"/>
</dbReference>
<name>A0AA40C8R0_9PEZI</name>
<dbReference type="InterPro" id="IPR033124">
    <property type="entry name" value="Ser_caboxypep_his_AS"/>
</dbReference>
<feature type="compositionally biased region" description="Low complexity" evidence="7">
    <location>
        <begin position="705"/>
        <end position="720"/>
    </location>
</feature>
<dbReference type="InterPro" id="IPR001563">
    <property type="entry name" value="Peptidase_S10"/>
</dbReference>
<gene>
    <name evidence="8" type="ORF">B0T17DRAFT_589060</name>
</gene>
<protein>
    <recommendedName>
        <fullName evidence="6">Carboxypeptidase</fullName>
        <ecNumber evidence="6">3.4.16.-</ecNumber>
    </recommendedName>
</protein>
<sequence>MKHMRDGENKIFSTKNRLGSSKYDPDTISINGEALSSESGGSYIWLLLAAVITFTPWHSYAQFAPLPAPANLTTITSPVDPNITISYKVPEDVCTTAFDTQQQYTGWVNVPGEFPTNLFFWFVAAREPTAALTIWINGGPGSSSMFGFFTETGPCEIVERGATQLGTAARDWGWDRASNMLFIDQPNQVGFSYDTPTNGSLDLISGQTRIPPQPLPTGRPPSTYINGTFPTTNRTSTANTTEIAAQAIWHLMQGFLSVFPQYNPPDNSSLGISLFAESYGGKYGPVFAETWEGQNARRQNGSLANSTTLDIRLVALGIVNGCVDDLVQGPYYTTMAVNNSYGLQLLSPVRAALANGSFYAPSGCQDLTQQCQQQVAALDPNNATNVKTVNSLCGAATMTCQGLVDPYLETGRSVYDISQTISSSAPFPPHFYLDYLNTAAVQRAIGSPVNYTDTSLAVTAAFLATGDWERRALVPKLAALLARGVRIGMMYGDRDYICNWLGGEAVSLAIAAAAGAPYATKFPSAGYAPVIVNDSYIGGVVRQFANLSFSRIYQSGHFVPAYQPETAFQVFARIIMGTSVSTGERVDLGSFNTTGPANATQSLKLPPSPTGTCFVRVVGSCPTDAVQSMLDGKGVVINGVWYPASSDWPGATMTSSSAGAVGGGGGATGGGGGGGPVPTPTSTTVLTGLFTATATPQSQSDRRCGVNGNTRRGQNGTGSTSDLELFIVRTWVL</sequence>
<dbReference type="InterPro" id="IPR029058">
    <property type="entry name" value="AB_hydrolase_fold"/>
</dbReference>
<feature type="region of interest" description="Disordered" evidence="7">
    <location>
        <begin position="694"/>
        <end position="720"/>
    </location>
</feature>
<dbReference type="Proteomes" id="UP001174934">
    <property type="component" value="Unassembled WGS sequence"/>
</dbReference>
<dbReference type="EMBL" id="JAULSR010000002">
    <property type="protein sequence ID" value="KAK0629150.1"/>
    <property type="molecule type" value="Genomic_DNA"/>
</dbReference>
<keyword evidence="3 6" id="KW-0645">Protease</keyword>
<dbReference type="PROSITE" id="PS00560">
    <property type="entry name" value="CARBOXYPEPT_SER_HIS"/>
    <property type="match status" value="1"/>
</dbReference>
<dbReference type="Gene3D" id="3.40.50.1820">
    <property type="entry name" value="alpha/beta hydrolase"/>
    <property type="match status" value="1"/>
</dbReference>
<organism evidence="8 9">
    <name type="scientific">Bombardia bombarda</name>
    <dbReference type="NCBI Taxonomy" id="252184"/>
    <lineage>
        <taxon>Eukaryota</taxon>
        <taxon>Fungi</taxon>
        <taxon>Dikarya</taxon>
        <taxon>Ascomycota</taxon>
        <taxon>Pezizomycotina</taxon>
        <taxon>Sordariomycetes</taxon>
        <taxon>Sordariomycetidae</taxon>
        <taxon>Sordariales</taxon>
        <taxon>Lasiosphaeriaceae</taxon>
        <taxon>Bombardia</taxon>
    </lineage>
</organism>
<dbReference type="SUPFAM" id="SSF53474">
    <property type="entry name" value="alpha/beta-Hydrolases"/>
    <property type="match status" value="1"/>
</dbReference>
<dbReference type="PRINTS" id="PR00724">
    <property type="entry name" value="CRBOXYPTASEC"/>
</dbReference>
<comment type="caution">
    <text evidence="8">The sequence shown here is derived from an EMBL/GenBank/DDBJ whole genome shotgun (WGS) entry which is preliminary data.</text>
</comment>
<evidence type="ECO:0000313" key="9">
    <source>
        <dbReference type="Proteomes" id="UP001174934"/>
    </source>
</evidence>
<comment type="similarity">
    <text evidence="1 6">Belongs to the peptidase S10 family.</text>
</comment>
<evidence type="ECO:0000256" key="4">
    <source>
        <dbReference type="ARBA" id="ARBA00022801"/>
    </source>
</evidence>
<accession>A0AA40C8R0</accession>
<evidence type="ECO:0000256" key="3">
    <source>
        <dbReference type="ARBA" id="ARBA00022670"/>
    </source>
</evidence>
<keyword evidence="5" id="KW-0325">Glycoprotein</keyword>
<evidence type="ECO:0000256" key="6">
    <source>
        <dbReference type="RuleBase" id="RU361156"/>
    </source>
</evidence>
<reference evidence="8" key="1">
    <citation type="submission" date="2023-06" db="EMBL/GenBank/DDBJ databases">
        <title>Genome-scale phylogeny and comparative genomics of the fungal order Sordariales.</title>
        <authorList>
            <consortium name="Lawrence Berkeley National Laboratory"/>
            <person name="Hensen N."/>
            <person name="Bonometti L."/>
            <person name="Westerberg I."/>
            <person name="Brannstrom I.O."/>
            <person name="Guillou S."/>
            <person name="Cros-Aarteil S."/>
            <person name="Calhoun S."/>
            <person name="Haridas S."/>
            <person name="Kuo A."/>
            <person name="Mondo S."/>
            <person name="Pangilinan J."/>
            <person name="Riley R."/>
            <person name="LaButti K."/>
            <person name="Andreopoulos B."/>
            <person name="Lipzen A."/>
            <person name="Chen C."/>
            <person name="Yanf M."/>
            <person name="Daum C."/>
            <person name="Ng V."/>
            <person name="Clum A."/>
            <person name="Steindorff A."/>
            <person name="Ohm R."/>
            <person name="Martin F."/>
            <person name="Silar P."/>
            <person name="Natvig D."/>
            <person name="Lalanne C."/>
            <person name="Gautier V."/>
            <person name="Ament-velasquez S.L."/>
            <person name="Kruys A."/>
            <person name="Hutchinson M.I."/>
            <person name="Powell A.J."/>
            <person name="Barry K."/>
            <person name="Miller A.N."/>
            <person name="Grigoriev I.V."/>
            <person name="Debuchy R."/>
            <person name="Gladieux P."/>
            <person name="Thoren M.H."/>
            <person name="Johannesson H."/>
        </authorList>
    </citation>
    <scope>NUCLEOTIDE SEQUENCE</scope>
    <source>
        <strain evidence="8">SMH3391-2</strain>
    </source>
</reference>
<evidence type="ECO:0000256" key="5">
    <source>
        <dbReference type="ARBA" id="ARBA00023180"/>
    </source>
</evidence>
<keyword evidence="9" id="KW-1185">Reference proteome</keyword>
<dbReference type="GO" id="GO:0000324">
    <property type="term" value="C:fungal-type vacuole"/>
    <property type="evidence" value="ECO:0007669"/>
    <property type="project" value="TreeGrafter"/>
</dbReference>
<dbReference type="PANTHER" id="PTHR11802">
    <property type="entry name" value="SERINE PROTEASE FAMILY S10 SERINE CARBOXYPEPTIDASE"/>
    <property type="match status" value="1"/>
</dbReference>
<dbReference type="AlphaFoldDB" id="A0AA40C8R0"/>
<evidence type="ECO:0000256" key="1">
    <source>
        <dbReference type="ARBA" id="ARBA00009431"/>
    </source>
</evidence>
<evidence type="ECO:0000256" key="7">
    <source>
        <dbReference type="SAM" id="MobiDB-lite"/>
    </source>
</evidence>
<dbReference type="EC" id="3.4.16.-" evidence="6"/>
<evidence type="ECO:0000256" key="2">
    <source>
        <dbReference type="ARBA" id="ARBA00022645"/>
    </source>
</evidence>
<dbReference type="PANTHER" id="PTHR11802:SF404">
    <property type="entry name" value="CARBOXYPEPTIDASE"/>
    <property type="match status" value="1"/>
</dbReference>